<reference evidence="3" key="1">
    <citation type="submission" date="2022-11" db="UniProtKB">
        <authorList>
            <consortium name="WormBaseParasite"/>
        </authorList>
    </citation>
    <scope>IDENTIFICATION</scope>
</reference>
<name>A0A915JKF9_ROMCU</name>
<keyword evidence="2" id="KW-1185">Reference proteome</keyword>
<protein>
    <submittedName>
        <fullName evidence="3">Uncharacterized protein</fullName>
    </submittedName>
</protein>
<sequence length="122" mass="13572">ISELYAKLDVVQETKKQRRKRIRLSANQAVRALFSLPVQSTTRLLFGCDEENFPLLNHLLALPFVKTTLSTLFSSSSSSSPSCKAQLSTAGSSPDLPEDSINFIYLYSKLKNFGIIEISEDV</sequence>
<dbReference type="WBParaSite" id="nRc.2.0.1.t26655-RA">
    <property type="protein sequence ID" value="nRc.2.0.1.t26655-RA"/>
    <property type="gene ID" value="nRc.2.0.1.g26655"/>
</dbReference>
<proteinExistence type="predicted"/>
<feature type="region of interest" description="Disordered" evidence="1">
    <location>
        <begin position="73"/>
        <end position="98"/>
    </location>
</feature>
<evidence type="ECO:0000313" key="2">
    <source>
        <dbReference type="Proteomes" id="UP000887565"/>
    </source>
</evidence>
<dbReference type="AlphaFoldDB" id="A0A915JKF9"/>
<feature type="compositionally biased region" description="Polar residues" evidence="1">
    <location>
        <begin position="83"/>
        <end position="92"/>
    </location>
</feature>
<dbReference type="Proteomes" id="UP000887565">
    <property type="component" value="Unplaced"/>
</dbReference>
<organism evidence="2 3">
    <name type="scientific">Romanomermis culicivorax</name>
    <name type="common">Nematode worm</name>
    <dbReference type="NCBI Taxonomy" id="13658"/>
    <lineage>
        <taxon>Eukaryota</taxon>
        <taxon>Metazoa</taxon>
        <taxon>Ecdysozoa</taxon>
        <taxon>Nematoda</taxon>
        <taxon>Enoplea</taxon>
        <taxon>Dorylaimia</taxon>
        <taxon>Mermithida</taxon>
        <taxon>Mermithoidea</taxon>
        <taxon>Mermithidae</taxon>
        <taxon>Romanomermis</taxon>
    </lineage>
</organism>
<evidence type="ECO:0000313" key="3">
    <source>
        <dbReference type="WBParaSite" id="nRc.2.0.1.t26655-RA"/>
    </source>
</evidence>
<evidence type="ECO:0000256" key="1">
    <source>
        <dbReference type="SAM" id="MobiDB-lite"/>
    </source>
</evidence>
<accession>A0A915JKF9</accession>